<name>A0A5Q4ZDU2_9BURK</name>
<dbReference type="CDD" id="cd10918">
    <property type="entry name" value="CE4_NodB_like_5s_6s"/>
    <property type="match status" value="1"/>
</dbReference>
<evidence type="ECO:0000256" key="1">
    <source>
        <dbReference type="ARBA" id="ARBA00022729"/>
    </source>
</evidence>
<dbReference type="PANTHER" id="PTHR34216">
    <property type="match status" value="1"/>
</dbReference>
<gene>
    <name evidence="4" type="ORF">PDMSB3_2467</name>
</gene>
<keyword evidence="4" id="KW-0119">Carbohydrate metabolism</keyword>
<dbReference type="SUPFAM" id="SSF88713">
    <property type="entry name" value="Glycoside hydrolase/deacetylase"/>
    <property type="match status" value="1"/>
</dbReference>
<keyword evidence="1 2" id="KW-0732">Signal</keyword>
<keyword evidence="5" id="KW-1185">Reference proteome</keyword>
<dbReference type="PROSITE" id="PS51677">
    <property type="entry name" value="NODB"/>
    <property type="match status" value="1"/>
</dbReference>
<evidence type="ECO:0000259" key="3">
    <source>
        <dbReference type="PROSITE" id="PS51677"/>
    </source>
</evidence>
<protein>
    <submittedName>
        <fullName evidence="4">Putative xylanase/chitin deacetylase</fullName>
    </submittedName>
</protein>
<dbReference type="Proteomes" id="UP000325811">
    <property type="component" value="Chromosome I"/>
</dbReference>
<feature type="chain" id="PRO_5024809897" evidence="2">
    <location>
        <begin position="36"/>
        <end position="279"/>
    </location>
</feature>
<dbReference type="GO" id="GO:0045493">
    <property type="term" value="P:xylan catabolic process"/>
    <property type="evidence" value="ECO:0007669"/>
    <property type="project" value="UniProtKB-KW"/>
</dbReference>
<dbReference type="PANTHER" id="PTHR34216:SF7">
    <property type="entry name" value="POLY-BETA-1,6-N-ACETYL-D-GLUCOSAMINE N-DEACETYLASE"/>
    <property type="match status" value="1"/>
</dbReference>
<dbReference type="InterPro" id="IPR011330">
    <property type="entry name" value="Glyco_hydro/deAcase_b/a-brl"/>
</dbReference>
<dbReference type="AlphaFoldDB" id="A0A5Q4ZDU2"/>
<evidence type="ECO:0000313" key="4">
    <source>
        <dbReference type="EMBL" id="VVD28923.1"/>
    </source>
</evidence>
<keyword evidence="4" id="KW-0858">Xylan degradation</keyword>
<keyword evidence="4" id="KW-0624">Polysaccharide degradation</keyword>
<evidence type="ECO:0000313" key="5">
    <source>
        <dbReference type="Proteomes" id="UP000325811"/>
    </source>
</evidence>
<dbReference type="EMBL" id="LR699553">
    <property type="protein sequence ID" value="VVD28923.1"/>
    <property type="molecule type" value="Genomic_DNA"/>
</dbReference>
<dbReference type="InterPro" id="IPR051398">
    <property type="entry name" value="Polysacch_Deacetylase"/>
</dbReference>
<reference evidence="4 5" key="1">
    <citation type="submission" date="2019-08" db="EMBL/GenBank/DDBJ databases">
        <authorList>
            <person name="Herpell B J."/>
        </authorList>
    </citation>
    <scope>NUCLEOTIDE SEQUENCE [LARGE SCALE GENOMIC DNA]</scope>
    <source>
        <strain evidence="5">Msb3</strain>
    </source>
</reference>
<keyword evidence="4" id="KW-0378">Hydrolase</keyword>
<evidence type="ECO:0000256" key="2">
    <source>
        <dbReference type="SAM" id="SignalP"/>
    </source>
</evidence>
<sequence length="279" mass="31530">MPHLLARGLFQLHNRCWRALSIGLCGLAFMFGAHAQTPPTHVPILVYHRFAATVNDSMTVRVATFEAQLRFLKERGYQVVPLRDVVNWLRDPSVKLPPRPIVLTVDDGHRSVFDELRPIVERERLPVTLFVYPSAISNASYALTWEQLRTLKQTGLFDVQSHTYWHPNFKVERRRRTPADFQHFVRTQLDMSRQRIEAEVGGEINLLAWPFGICDDELMALASGEGYIAAFSLEGRSVDRHSRMLALPRFLMVDSYGVAGLAALLGEPAPRAAPNSSGD</sequence>
<dbReference type="GO" id="GO:0016798">
    <property type="term" value="F:hydrolase activity, acting on glycosyl bonds"/>
    <property type="evidence" value="ECO:0007669"/>
    <property type="project" value="UniProtKB-KW"/>
</dbReference>
<dbReference type="Gene3D" id="3.20.20.370">
    <property type="entry name" value="Glycoside hydrolase/deacetylase"/>
    <property type="match status" value="1"/>
</dbReference>
<dbReference type="InterPro" id="IPR002509">
    <property type="entry name" value="NODB_dom"/>
</dbReference>
<feature type="signal peptide" evidence="2">
    <location>
        <begin position="1"/>
        <end position="35"/>
    </location>
</feature>
<dbReference type="Pfam" id="PF01522">
    <property type="entry name" value="Polysacc_deac_1"/>
    <property type="match status" value="1"/>
</dbReference>
<dbReference type="GO" id="GO:0016810">
    <property type="term" value="F:hydrolase activity, acting on carbon-nitrogen (but not peptide) bonds"/>
    <property type="evidence" value="ECO:0007669"/>
    <property type="project" value="InterPro"/>
</dbReference>
<dbReference type="KEGG" id="pdio:PDMSB3_2467"/>
<accession>A0A5Q4ZDU2</accession>
<feature type="domain" description="NodB homology" evidence="3">
    <location>
        <begin position="99"/>
        <end position="279"/>
    </location>
</feature>
<proteinExistence type="predicted"/>
<keyword evidence="4" id="KW-0326">Glycosidase</keyword>
<organism evidence="4 5">
    <name type="scientific">Paraburkholderia dioscoreae</name>
    <dbReference type="NCBI Taxonomy" id="2604047"/>
    <lineage>
        <taxon>Bacteria</taxon>
        <taxon>Pseudomonadati</taxon>
        <taxon>Pseudomonadota</taxon>
        <taxon>Betaproteobacteria</taxon>
        <taxon>Burkholderiales</taxon>
        <taxon>Burkholderiaceae</taxon>
        <taxon>Paraburkholderia</taxon>
    </lineage>
</organism>